<gene>
    <name evidence="2" type="ORF">NA56DRAFT_579670</name>
</gene>
<evidence type="ECO:0000313" key="2">
    <source>
        <dbReference type="EMBL" id="PMD16918.1"/>
    </source>
</evidence>
<dbReference type="Proteomes" id="UP000235672">
    <property type="component" value="Unassembled WGS sequence"/>
</dbReference>
<protein>
    <submittedName>
        <fullName evidence="2">Quino protein alcohol dehydrogenase-like protein</fullName>
    </submittedName>
</protein>
<sequence>MWHQAFFILYFGLLSAVGGDKDSTASLDEWSGWGANYYNNRWASGNTAVSSSSITSLAPYCKIPYPVGVSATPVVSGDIVFYPTWNGSFVALDYTTCQVLWQINVFDIISSYAPITELQRNYSKAVSRTSPQLDKEVLYLGTITHALIVAVNRFTGATLGIIQINPHPLASVTMSPTLYNGILLVGASSTEEDADALPGYTCCSFVGNFLAMTFDSSNGKFKVLWNVSIIPEIGWSGAGVWGSQPSIDPSHGQVFIATGNTYSIPEVIVECQKATQNITAVAEGLVPDPCLPRDIWQEAVLAIDIKFGIVNWVFHLSPLDAFTVACESPTNKAACPETPGLDVDFGMAPVFVPGSDSTPYQKDTVVVGQKNGNLYAMSAQVGKLFWATPTSPGAPTGDLSWGIAVDDGRVYFTVINIVDYTFTLEPSGQATNRSAHGAASLSNGTLLWEVPTPGAGGVAYGPPTVVGDIVLVSKTGSDPNGTLSFDSTVGSLLAFEKRTGKLVASFVLDGNFHGGVAVQGQSVLFGTGYNNLFNVPNPTGGSFHVMRVGT</sequence>
<dbReference type="InterPro" id="IPR011047">
    <property type="entry name" value="Quinoprotein_ADH-like_sf"/>
</dbReference>
<dbReference type="SUPFAM" id="SSF50998">
    <property type="entry name" value="Quinoprotein alcohol dehydrogenase-like"/>
    <property type="match status" value="2"/>
</dbReference>
<dbReference type="Gene3D" id="2.140.10.10">
    <property type="entry name" value="Quinoprotein alcohol dehydrogenase-like superfamily"/>
    <property type="match status" value="1"/>
</dbReference>
<keyword evidence="3" id="KW-1185">Reference proteome</keyword>
<dbReference type="PANTHER" id="PTHR32303">
    <property type="entry name" value="QUINOPROTEIN ALCOHOL DEHYDROGENASE (CYTOCHROME C)"/>
    <property type="match status" value="1"/>
</dbReference>
<accession>A0A2J6PSA1</accession>
<organism evidence="2 3">
    <name type="scientific">Hyaloscypha hepaticicola</name>
    <dbReference type="NCBI Taxonomy" id="2082293"/>
    <lineage>
        <taxon>Eukaryota</taxon>
        <taxon>Fungi</taxon>
        <taxon>Dikarya</taxon>
        <taxon>Ascomycota</taxon>
        <taxon>Pezizomycotina</taxon>
        <taxon>Leotiomycetes</taxon>
        <taxon>Helotiales</taxon>
        <taxon>Hyaloscyphaceae</taxon>
        <taxon>Hyaloscypha</taxon>
    </lineage>
</organism>
<dbReference type="InterPro" id="IPR018391">
    <property type="entry name" value="PQQ_b-propeller_rpt"/>
</dbReference>
<dbReference type="Gene3D" id="2.40.10.480">
    <property type="match status" value="1"/>
</dbReference>
<dbReference type="OrthoDB" id="416253at2759"/>
<keyword evidence="1" id="KW-0732">Signal</keyword>
<name>A0A2J6PSA1_9HELO</name>
<evidence type="ECO:0000256" key="1">
    <source>
        <dbReference type="SAM" id="SignalP"/>
    </source>
</evidence>
<proteinExistence type="predicted"/>
<evidence type="ECO:0000313" key="3">
    <source>
        <dbReference type="Proteomes" id="UP000235672"/>
    </source>
</evidence>
<feature type="chain" id="PRO_5014425453" evidence="1">
    <location>
        <begin position="20"/>
        <end position="550"/>
    </location>
</feature>
<dbReference type="STRING" id="1745343.A0A2J6PSA1"/>
<dbReference type="Gene3D" id="2.130.10.10">
    <property type="entry name" value="YVTN repeat-like/Quinoprotein amine dehydrogenase"/>
    <property type="match status" value="1"/>
</dbReference>
<dbReference type="InterPro" id="IPR015943">
    <property type="entry name" value="WD40/YVTN_repeat-like_dom_sf"/>
</dbReference>
<reference evidence="2 3" key="1">
    <citation type="submission" date="2016-05" db="EMBL/GenBank/DDBJ databases">
        <title>A degradative enzymes factory behind the ericoid mycorrhizal symbiosis.</title>
        <authorList>
            <consortium name="DOE Joint Genome Institute"/>
            <person name="Martino E."/>
            <person name="Morin E."/>
            <person name="Grelet G."/>
            <person name="Kuo A."/>
            <person name="Kohler A."/>
            <person name="Daghino S."/>
            <person name="Barry K."/>
            <person name="Choi C."/>
            <person name="Cichocki N."/>
            <person name="Clum A."/>
            <person name="Copeland A."/>
            <person name="Hainaut M."/>
            <person name="Haridas S."/>
            <person name="Labutti K."/>
            <person name="Lindquist E."/>
            <person name="Lipzen A."/>
            <person name="Khouja H.-R."/>
            <person name="Murat C."/>
            <person name="Ohm R."/>
            <person name="Olson A."/>
            <person name="Spatafora J."/>
            <person name="Veneault-Fourrey C."/>
            <person name="Henrissat B."/>
            <person name="Grigoriev I."/>
            <person name="Martin F."/>
            <person name="Perotto S."/>
        </authorList>
    </citation>
    <scope>NUCLEOTIDE SEQUENCE [LARGE SCALE GENOMIC DNA]</scope>
    <source>
        <strain evidence="2 3">UAMH 7357</strain>
    </source>
</reference>
<dbReference type="SMART" id="SM00564">
    <property type="entry name" value="PQQ"/>
    <property type="match status" value="3"/>
</dbReference>
<dbReference type="AlphaFoldDB" id="A0A2J6PSA1"/>
<dbReference type="PANTHER" id="PTHR32303:SF10">
    <property type="entry name" value="OUTER MEMBRANE PROTEIN ASSEMBLY FACTOR BAMB"/>
    <property type="match status" value="1"/>
</dbReference>
<dbReference type="EMBL" id="KZ613502">
    <property type="protein sequence ID" value="PMD16918.1"/>
    <property type="molecule type" value="Genomic_DNA"/>
</dbReference>
<feature type="signal peptide" evidence="1">
    <location>
        <begin position="1"/>
        <end position="19"/>
    </location>
</feature>